<protein>
    <submittedName>
        <fullName evidence="4">AcrR family transcriptional regulator</fullName>
    </submittedName>
</protein>
<proteinExistence type="predicted"/>
<evidence type="ECO:0000259" key="3">
    <source>
        <dbReference type="PROSITE" id="PS50977"/>
    </source>
</evidence>
<evidence type="ECO:0000313" key="5">
    <source>
        <dbReference type="Proteomes" id="UP000809081"/>
    </source>
</evidence>
<evidence type="ECO:0000256" key="1">
    <source>
        <dbReference type="ARBA" id="ARBA00023125"/>
    </source>
</evidence>
<evidence type="ECO:0000256" key="2">
    <source>
        <dbReference type="PROSITE-ProRule" id="PRU00335"/>
    </source>
</evidence>
<gene>
    <name evidence="4" type="ORF">JOC31_001652</name>
</gene>
<dbReference type="Proteomes" id="UP000809081">
    <property type="component" value="Unassembled WGS sequence"/>
</dbReference>
<feature type="DNA-binding region" description="H-T-H motif" evidence="2">
    <location>
        <begin position="33"/>
        <end position="52"/>
    </location>
</feature>
<organism evidence="4 5">
    <name type="scientific">Streptococcus saliviloxodontae</name>
    <dbReference type="NCBI Taxonomy" id="1349416"/>
    <lineage>
        <taxon>Bacteria</taxon>
        <taxon>Bacillati</taxon>
        <taxon>Bacillota</taxon>
        <taxon>Bacilli</taxon>
        <taxon>Lactobacillales</taxon>
        <taxon>Streptococcaceae</taxon>
        <taxon>Streptococcus</taxon>
    </lineage>
</organism>
<comment type="caution">
    <text evidence="4">The sequence shown here is derived from an EMBL/GenBank/DDBJ whole genome shotgun (WGS) entry which is preliminary data.</text>
</comment>
<dbReference type="SUPFAM" id="SSF46689">
    <property type="entry name" value="Homeodomain-like"/>
    <property type="match status" value="1"/>
</dbReference>
<dbReference type="RefSeq" id="WP_205017693.1">
    <property type="nucleotide sequence ID" value="NZ_JAFBEI010000038.1"/>
</dbReference>
<dbReference type="Pfam" id="PF17929">
    <property type="entry name" value="TetR_C_34"/>
    <property type="match status" value="1"/>
</dbReference>
<dbReference type="PANTHER" id="PTHR43479:SF11">
    <property type="entry name" value="ACREF_ENVCD OPERON REPRESSOR-RELATED"/>
    <property type="match status" value="1"/>
</dbReference>
<dbReference type="InterPro" id="IPR009057">
    <property type="entry name" value="Homeodomain-like_sf"/>
</dbReference>
<feature type="domain" description="HTH tetR-type" evidence="3">
    <location>
        <begin position="10"/>
        <end position="70"/>
    </location>
</feature>
<dbReference type="EMBL" id="JAFBEI010000038">
    <property type="protein sequence ID" value="MBM7636827.1"/>
    <property type="molecule type" value="Genomic_DNA"/>
</dbReference>
<name>A0ABS2PNG2_9STRE</name>
<keyword evidence="5" id="KW-1185">Reference proteome</keyword>
<dbReference type="Pfam" id="PF00440">
    <property type="entry name" value="TetR_N"/>
    <property type="match status" value="1"/>
</dbReference>
<dbReference type="InterPro" id="IPR041483">
    <property type="entry name" value="TetR_C_34"/>
</dbReference>
<evidence type="ECO:0000313" key="4">
    <source>
        <dbReference type="EMBL" id="MBM7636827.1"/>
    </source>
</evidence>
<dbReference type="PROSITE" id="PS50977">
    <property type="entry name" value="HTH_TETR_2"/>
    <property type="match status" value="1"/>
</dbReference>
<accession>A0ABS2PNG2</accession>
<dbReference type="InterPro" id="IPR050624">
    <property type="entry name" value="HTH-type_Tx_Regulator"/>
</dbReference>
<dbReference type="PANTHER" id="PTHR43479">
    <property type="entry name" value="ACREF/ENVCD OPERON REPRESSOR-RELATED"/>
    <property type="match status" value="1"/>
</dbReference>
<reference evidence="4 5" key="1">
    <citation type="submission" date="2021-01" db="EMBL/GenBank/DDBJ databases">
        <title>Genomic Encyclopedia of Type Strains, Phase IV (KMG-IV): sequencing the most valuable type-strain genomes for metagenomic binning, comparative biology and taxonomic classification.</title>
        <authorList>
            <person name="Goeker M."/>
        </authorList>
    </citation>
    <scope>NUCLEOTIDE SEQUENCE [LARGE SCALE GENOMIC DNA]</scope>
    <source>
        <strain evidence="4 5">DSM 27513</strain>
    </source>
</reference>
<dbReference type="InterPro" id="IPR001647">
    <property type="entry name" value="HTH_TetR"/>
</dbReference>
<keyword evidence="1 2" id="KW-0238">DNA-binding</keyword>
<sequence>MAKISKEESLRRRDEIIDSCERLYQHRDLKDITINEIGKELSFSRTAVYSYFNNKEEIIISLLEREYSKWIQELEKLKQLKLSKEEFAEVIASSLDNRSILLKILAIDMESLDAASRMEILVSFKRCYGKTLRTFQEALHYQFSDLSPEKVSQITFAFFPFLYGVYPYVKVTDKQKEAMAQAQVPYVYLSQHALIKQTLEQLL</sequence>
<dbReference type="Gene3D" id="1.10.357.10">
    <property type="entry name" value="Tetracycline Repressor, domain 2"/>
    <property type="match status" value="1"/>
</dbReference>